<dbReference type="PANTHER" id="PTHR46193:SF21">
    <property type="entry name" value="SLL1138 PROTEIN"/>
    <property type="match status" value="1"/>
</dbReference>
<reference evidence="5 6" key="1">
    <citation type="submission" date="2013-05" db="EMBL/GenBank/DDBJ databases">
        <title>Draft genome sequence of Rubidibacter lacunae KORDI 51-2.</title>
        <authorList>
            <person name="Choi D.H."/>
            <person name="Noh J.H."/>
            <person name="Kwon K.-K."/>
            <person name="Lee J.-H."/>
            <person name="Ryu J.-Y."/>
        </authorList>
    </citation>
    <scope>NUCLEOTIDE SEQUENCE [LARGE SCALE GENOMIC DNA]</scope>
    <source>
        <strain evidence="5 6">KORDI 51-2</strain>
    </source>
</reference>
<dbReference type="InterPro" id="IPR023214">
    <property type="entry name" value="HAD_sf"/>
</dbReference>
<dbReference type="OrthoDB" id="9797743at2"/>
<dbReference type="InterPro" id="IPR006439">
    <property type="entry name" value="HAD-SF_hydro_IA"/>
</dbReference>
<evidence type="ECO:0000256" key="4">
    <source>
        <dbReference type="ARBA" id="ARBA00022842"/>
    </source>
</evidence>
<accession>U5DFU0</accession>
<dbReference type="PANTHER" id="PTHR46193">
    <property type="entry name" value="6-PHOSPHOGLUCONATE PHOSPHATASE"/>
    <property type="match status" value="1"/>
</dbReference>
<evidence type="ECO:0000313" key="5">
    <source>
        <dbReference type="EMBL" id="ERN40466.1"/>
    </source>
</evidence>
<sequence>MSLKALLFDFNGTIVDDDSIRRELIADILLGENLRPSVKDYDALCQGRSDRACLRAILGDRGRVVEDAYLDKLLAGHSTAYRQRLDTLEQLPIYAGTGEFVNQLWAAGLVMAIVTSSTRTDVDYLLERAKLAEPFDAIVTADDLDTGKLVPDAYLLAIERLNRHYPDLGLQPHDCLAVEGTPVGIAAARQAGIQVVGVAHAYPLHMIQRQADWAVDRLGELELERVKQVFAKGTVGKLA</sequence>
<comment type="similarity">
    <text evidence="2">Belongs to the HAD-like hydrolase superfamily. CbbY/CbbZ/Gph/YieH family.</text>
</comment>
<dbReference type="AlphaFoldDB" id="U5DFU0"/>
<dbReference type="InterPro" id="IPR023198">
    <property type="entry name" value="PGP-like_dom2"/>
</dbReference>
<dbReference type="InterPro" id="IPR051600">
    <property type="entry name" value="Beta-PGM-like"/>
</dbReference>
<evidence type="ECO:0000256" key="1">
    <source>
        <dbReference type="ARBA" id="ARBA00001946"/>
    </source>
</evidence>
<dbReference type="EMBL" id="ASSJ01000076">
    <property type="protein sequence ID" value="ERN40466.1"/>
    <property type="molecule type" value="Genomic_DNA"/>
</dbReference>
<keyword evidence="4" id="KW-0460">Magnesium</keyword>
<dbReference type="InParanoid" id="U5DFU0"/>
<proteinExistence type="inferred from homology"/>
<comment type="cofactor">
    <cofactor evidence="1">
        <name>Mg(2+)</name>
        <dbReference type="ChEBI" id="CHEBI:18420"/>
    </cofactor>
</comment>
<name>U5DFU0_9CHRO</name>
<evidence type="ECO:0000256" key="2">
    <source>
        <dbReference type="ARBA" id="ARBA00006171"/>
    </source>
</evidence>
<dbReference type="GO" id="GO:0003824">
    <property type="term" value="F:catalytic activity"/>
    <property type="evidence" value="ECO:0007669"/>
    <property type="project" value="UniProtKB-ARBA"/>
</dbReference>
<dbReference type="SFLD" id="SFLDS00003">
    <property type="entry name" value="Haloacid_Dehalogenase"/>
    <property type="match status" value="1"/>
</dbReference>
<dbReference type="Proteomes" id="UP000016960">
    <property type="component" value="Unassembled WGS sequence"/>
</dbReference>
<organism evidence="5 6">
    <name type="scientific">Rubidibacter lacunae KORDI 51-2</name>
    <dbReference type="NCBI Taxonomy" id="582515"/>
    <lineage>
        <taxon>Bacteria</taxon>
        <taxon>Bacillati</taxon>
        <taxon>Cyanobacteriota</taxon>
        <taxon>Cyanophyceae</taxon>
        <taxon>Oscillatoriophycideae</taxon>
        <taxon>Chroococcales</taxon>
        <taxon>Aphanothecaceae</taxon>
        <taxon>Rubidibacter</taxon>
    </lineage>
</organism>
<keyword evidence="3" id="KW-0479">Metal-binding</keyword>
<dbReference type="GO" id="GO:0046872">
    <property type="term" value="F:metal ion binding"/>
    <property type="evidence" value="ECO:0007669"/>
    <property type="project" value="UniProtKB-KW"/>
</dbReference>
<dbReference type="SFLD" id="SFLDG01129">
    <property type="entry name" value="C1.5:_HAD__Beta-PGM__Phosphata"/>
    <property type="match status" value="1"/>
</dbReference>
<evidence type="ECO:0000313" key="6">
    <source>
        <dbReference type="Proteomes" id="UP000016960"/>
    </source>
</evidence>
<dbReference type="Gene3D" id="3.40.50.1000">
    <property type="entry name" value="HAD superfamily/HAD-like"/>
    <property type="match status" value="1"/>
</dbReference>
<keyword evidence="6" id="KW-1185">Reference proteome</keyword>
<dbReference type="SUPFAM" id="SSF56784">
    <property type="entry name" value="HAD-like"/>
    <property type="match status" value="1"/>
</dbReference>
<evidence type="ECO:0000256" key="3">
    <source>
        <dbReference type="ARBA" id="ARBA00022723"/>
    </source>
</evidence>
<dbReference type="Pfam" id="PF00702">
    <property type="entry name" value="Hydrolase"/>
    <property type="match status" value="1"/>
</dbReference>
<gene>
    <name evidence="5" type="ORF">KR51_00030080</name>
</gene>
<comment type="caution">
    <text evidence="5">The sequence shown here is derived from an EMBL/GenBank/DDBJ whole genome shotgun (WGS) entry which is preliminary data.</text>
</comment>
<dbReference type="STRING" id="582515.KR51_00030080"/>
<dbReference type="RefSeq" id="WP_022608612.1">
    <property type="nucleotide sequence ID" value="NZ_ASSJ01000076.1"/>
</dbReference>
<dbReference type="eggNOG" id="COG0637">
    <property type="taxonomic scope" value="Bacteria"/>
</dbReference>
<dbReference type="Gene3D" id="1.10.150.240">
    <property type="entry name" value="Putative phosphatase, domain 2"/>
    <property type="match status" value="1"/>
</dbReference>
<dbReference type="InterPro" id="IPR036412">
    <property type="entry name" value="HAD-like_sf"/>
</dbReference>
<dbReference type="PRINTS" id="PR00413">
    <property type="entry name" value="HADHALOGNASE"/>
</dbReference>
<protein>
    <submittedName>
        <fullName evidence="5">Putative phosphatase/phosphohexomutase</fullName>
    </submittedName>
</protein>